<evidence type="ECO:0000313" key="8">
    <source>
        <dbReference type="EMBL" id="ACM93164.1"/>
    </source>
</evidence>
<keyword evidence="4" id="KW-0067">ATP-binding</keyword>
<dbReference type="OrthoDB" id="5289653at2"/>
<dbReference type="GO" id="GO:0006400">
    <property type="term" value="P:tRNA modification"/>
    <property type="evidence" value="ECO:0007669"/>
    <property type="project" value="UniProtKB-UniRule"/>
</dbReference>
<reference evidence="8 9" key="1">
    <citation type="journal article" date="2009" name="PLoS Genet.">
        <title>Adaptations to submarine hydrothermal environments exemplified by the genome of Nautilia profundicola.</title>
        <authorList>
            <person name="Campbell B.J."/>
            <person name="Smith J.L."/>
            <person name="Hanson T.E."/>
            <person name="Klotz M.G."/>
            <person name="Stein L.Y."/>
            <person name="Lee C.K."/>
            <person name="Wu D."/>
            <person name="Robinson J.M."/>
            <person name="Khouri H.M."/>
            <person name="Eisen J.A."/>
            <person name="Cary S.C."/>
        </authorList>
    </citation>
    <scope>NUCLEOTIDE SEQUENCE [LARGE SCALE GENOMIC DNA]</scope>
    <source>
        <strain evidence="9">ATCC BAA-1463 / DSM 18972 / AmH</strain>
    </source>
</reference>
<accession>B9L5Z2</accession>
<dbReference type="NCBIfam" id="TIGR02432">
    <property type="entry name" value="lysidine_TilS_N"/>
    <property type="match status" value="1"/>
</dbReference>
<keyword evidence="9" id="KW-1185">Reference proteome</keyword>
<keyword evidence="3" id="KW-0547">Nucleotide-binding</keyword>
<dbReference type="eggNOG" id="COG0037">
    <property type="taxonomic scope" value="Bacteria"/>
</dbReference>
<comment type="similarity">
    <text evidence="6">Belongs to the tRNA(Ile)-lysidine synthase family.</text>
</comment>
<feature type="domain" description="tRNA(Ile)-lysidine/2-thiocytidine synthase N-terminal" evidence="7">
    <location>
        <begin position="7"/>
        <end position="178"/>
    </location>
</feature>
<evidence type="ECO:0000313" key="9">
    <source>
        <dbReference type="Proteomes" id="UP000000448"/>
    </source>
</evidence>
<dbReference type="InterPro" id="IPR012795">
    <property type="entry name" value="tRNA_Ile_lys_synt_N"/>
</dbReference>
<proteinExistence type="inferred from homology"/>
<dbReference type="GO" id="GO:0005524">
    <property type="term" value="F:ATP binding"/>
    <property type="evidence" value="ECO:0007669"/>
    <property type="project" value="UniProtKB-KW"/>
</dbReference>
<protein>
    <recommendedName>
        <fullName evidence="6">tRNA(Ile)-lysidine synthase</fullName>
        <ecNumber evidence="6">6.3.4.19</ecNumber>
    </recommendedName>
    <alternativeName>
        <fullName evidence="6">tRNA(Ile)-2-lysyl-cytidine synthase</fullName>
    </alternativeName>
    <alternativeName>
        <fullName evidence="6">tRNA(Ile)-lysidine synthetase</fullName>
    </alternativeName>
</protein>
<sequence>MEKSSNNLLAFSAGVDSTALFFWLIENNIPFDIAIVNYHTRKTSNEEVEYAKELAETYNKKIYIKDCVLPKFSEKEARICRYVFFEEIIKKHGYHTLITAHQLNDRFEWFLMQFSKGAGLKELIAMGEWEEREFYKIYRPFYNISRNEIVTFLNERGIKYYTDESNFDKKYKRNFIRDEFSNKFITLFENGVKKSFEYLEKDLDLLFQKDWKKNKKLYSFKKSEPEIDIKKTDLILKELGIIMTKPQRDEVIKTDFSCVIQGKIAIDSNENTIYIAPYIKTTMDKKFKDKMRKEKIPPKVRGYLYSIENKQWKMEND</sequence>
<organism evidence="8 9">
    <name type="scientific">Nautilia profundicola (strain ATCC BAA-1463 / DSM 18972 / AmH)</name>
    <dbReference type="NCBI Taxonomy" id="598659"/>
    <lineage>
        <taxon>Bacteria</taxon>
        <taxon>Pseudomonadati</taxon>
        <taxon>Campylobacterota</taxon>
        <taxon>Epsilonproteobacteria</taxon>
        <taxon>Nautiliales</taxon>
        <taxon>Nautiliaceae</taxon>
        <taxon>Nautilia</taxon>
    </lineage>
</organism>
<evidence type="ECO:0000256" key="2">
    <source>
        <dbReference type="ARBA" id="ARBA00022694"/>
    </source>
</evidence>
<dbReference type="Proteomes" id="UP000000448">
    <property type="component" value="Chromosome"/>
</dbReference>
<evidence type="ECO:0000256" key="3">
    <source>
        <dbReference type="ARBA" id="ARBA00022741"/>
    </source>
</evidence>
<comment type="caution">
    <text evidence="6">Lacks conserved residue(s) required for the propagation of feature annotation.</text>
</comment>
<dbReference type="RefSeq" id="WP_015902216.1">
    <property type="nucleotide sequence ID" value="NC_012115.1"/>
</dbReference>
<dbReference type="SUPFAM" id="SSF52402">
    <property type="entry name" value="Adenine nucleotide alpha hydrolases-like"/>
    <property type="match status" value="1"/>
</dbReference>
<name>B9L5Z2_NAUPA</name>
<comment type="function">
    <text evidence="6">Ligates lysine onto the cytidine present at position 34 of the AUA codon-specific tRNA(Ile) that contains the anticodon CAU, in an ATP-dependent manner. Cytidine is converted to lysidine, thus changing the amino acid specificity of the tRNA from methionine to isoleucine.</text>
</comment>
<dbReference type="InterPro" id="IPR012094">
    <property type="entry name" value="tRNA_Ile_lys_synt"/>
</dbReference>
<dbReference type="AlphaFoldDB" id="B9L5Z2"/>
<dbReference type="HAMAP" id="MF_01161">
    <property type="entry name" value="tRNA_Ile_lys_synt"/>
    <property type="match status" value="1"/>
</dbReference>
<gene>
    <name evidence="6" type="primary">tilS</name>
    <name evidence="8" type="ordered locus">NAMH_1387</name>
</gene>
<dbReference type="Pfam" id="PF01171">
    <property type="entry name" value="ATP_bind_3"/>
    <property type="match status" value="1"/>
</dbReference>
<evidence type="ECO:0000256" key="6">
    <source>
        <dbReference type="HAMAP-Rule" id="MF_01161"/>
    </source>
</evidence>
<keyword evidence="6" id="KW-0963">Cytoplasm</keyword>
<dbReference type="EC" id="6.3.4.19" evidence="6"/>
<evidence type="ECO:0000256" key="1">
    <source>
        <dbReference type="ARBA" id="ARBA00022598"/>
    </source>
</evidence>
<dbReference type="InterPro" id="IPR014729">
    <property type="entry name" value="Rossmann-like_a/b/a_fold"/>
</dbReference>
<dbReference type="Gene3D" id="3.40.50.620">
    <property type="entry name" value="HUPs"/>
    <property type="match status" value="1"/>
</dbReference>
<dbReference type="HOGENOM" id="CLU_053500_0_0_7"/>
<dbReference type="PANTHER" id="PTHR43033:SF1">
    <property type="entry name" value="TRNA(ILE)-LYSIDINE SYNTHASE-RELATED"/>
    <property type="match status" value="1"/>
</dbReference>
<keyword evidence="1 6" id="KW-0436">Ligase</keyword>
<dbReference type="STRING" id="598659.NAMH_1387"/>
<keyword evidence="2 6" id="KW-0819">tRNA processing</keyword>
<dbReference type="PANTHER" id="PTHR43033">
    <property type="entry name" value="TRNA(ILE)-LYSIDINE SYNTHASE-RELATED"/>
    <property type="match status" value="1"/>
</dbReference>
<dbReference type="GO" id="GO:0032267">
    <property type="term" value="F:tRNA(Ile)-lysidine synthase activity"/>
    <property type="evidence" value="ECO:0007669"/>
    <property type="project" value="UniProtKB-EC"/>
</dbReference>
<comment type="catalytic activity">
    <reaction evidence="5 6">
        <text>cytidine(34) in tRNA(Ile2) + L-lysine + ATP = lysidine(34) in tRNA(Ile2) + AMP + diphosphate + H(+)</text>
        <dbReference type="Rhea" id="RHEA:43744"/>
        <dbReference type="Rhea" id="RHEA-COMP:10625"/>
        <dbReference type="Rhea" id="RHEA-COMP:10670"/>
        <dbReference type="ChEBI" id="CHEBI:15378"/>
        <dbReference type="ChEBI" id="CHEBI:30616"/>
        <dbReference type="ChEBI" id="CHEBI:32551"/>
        <dbReference type="ChEBI" id="CHEBI:33019"/>
        <dbReference type="ChEBI" id="CHEBI:82748"/>
        <dbReference type="ChEBI" id="CHEBI:83665"/>
        <dbReference type="ChEBI" id="CHEBI:456215"/>
        <dbReference type="EC" id="6.3.4.19"/>
    </reaction>
</comment>
<evidence type="ECO:0000259" key="7">
    <source>
        <dbReference type="Pfam" id="PF01171"/>
    </source>
</evidence>
<comment type="subcellular location">
    <subcellularLocation>
        <location evidence="6">Cytoplasm</location>
    </subcellularLocation>
</comment>
<dbReference type="KEGG" id="nam:NAMH_1387"/>
<dbReference type="EMBL" id="CP001279">
    <property type="protein sequence ID" value="ACM93164.1"/>
    <property type="molecule type" value="Genomic_DNA"/>
</dbReference>
<dbReference type="CDD" id="cd01992">
    <property type="entry name" value="TilS_N"/>
    <property type="match status" value="1"/>
</dbReference>
<dbReference type="InterPro" id="IPR011063">
    <property type="entry name" value="TilS/TtcA_N"/>
</dbReference>
<evidence type="ECO:0000256" key="5">
    <source>
        <dbReference type="ARBA" id="ARBA00048539"/>
    </source>
</evidence>
<dbReference type="GO" id="GO:0005737">
    <property type="term" value="C:cytoplasm"/>
    <property type="evidence" value="ECO:0007669"/>
    <property type="project" value="UniProtKB-SubCell"/>
</dbReference>
<evidence type="ECO:0000256" key="4">
    <source>
        <dbReference type="ARBA" id="ARBA00022840"/>
    </source>
</evidence>